<dbReference type="InterPro" id="IPR009000">
    <property type="entry name" value="Transl_B-barrel_sf"/>
</dbReference>
<proteinExistence type="predicted"/>
<dbReference type="Gene3D" id="2.40.30.10">
    <property type="entry name" value="Translation factors"/>
    <property type="match status" value="1"/>
</dbReference>
<evidence type="ECO:0000313" key="2">
    <source>
        <dbReference type="Proteomes" id="UP000003980"/>
    </source>
</evidence>
<dbReference type="STRING" id="671065.MetMK1DRAFT_00023770"/>
<sequence length="315" mass="34663">MVNLIFYSEEFGLITVSQVYYGSIVSVISSNKGSVRSLAERLGKLHEDAKVKIFYRRNGDYIRSVLVPSEYPEKVLEAVEAASLSSDLVIHVGESPTWTEGELALLATSLNVPVKVVSTLPEDRIRKLFKGTVLERAEVLQQLEEWEGRTEDRGVVYVDRSFVVKGVGVVVTGFSLTQVKVHDKLTLLPSMKEVEVKSIQVLDEDQEAVGPGVRVGLALRNVKEDEVKDSYLLTKSGLRVQKEFEGRATLFPWAQVGEGQLHFVAYGVSITGTLKLDGDRAKIALGSPLPLAPRLTVLNVNSKLGKPRVAGFVEL</sequence>
<dbReference type="GO" id="GO:0003746">
    <property type="term" value="F:translation elongation factor activity"/>
    <property type="evidence" value="ECO:0007669"/>
    <property type="project" value="TreeGrafter"/>
</dbReference>
<name>H2C730_9CREN</name>
<dbReference type="Proteomes" id="UP000003980">
    <property type="component" value="Unassembled WGS sequence"/>
</dbReference>
<dbReference type="EMBL" id="JH597768">
    <property type="protein sequence ID" value="EHP69607.1"/>
    <property type="molecule type" value="Genomic_DNA"/>
</dbReference>
<dbReference type="InterPro" id="IPR050055">
    <property type="entry name" value="EF-Tu_GTPase"/>
</dbReference>
<dbReference type="SUPFAM" id="SSF50447">
    <property type="entry name" value="Translation proteins"/>
    <property type="match status" value="1"/>
</dbReference>
<dbReference type="PANTHER" id="PTHR43721:SF11">
    <property type="entry name" value="SELENOCYSTEINE-SPECIFIC ELONGATION FACTOR"/>
    <property type="match status" value="1"/>
</dbReference>
<dbReference type="AlphaFoldDB" id="H2C730"/>
<evidence type="ECO:0000313" key="1">
    <source>
        <dbReference type="EMBL" id="EHP69607.1"/>
    </source>
</evidence>
<dbReference type="HOGENOM" id="CLU_913990_0_0_2"/>
<dbReference type="GO" id="GO:0001514">
    <property type="term" value="P:selenocysteine incorporation"/>
    <property type="evidence" value="ECO:0007669"/>
    <property type="project" value="TreeGrafter"/>
</dbReference>
<dbReference type="PANTHER" id="PTHR43721">
    <property type="entry name" value="ELONGATION FACTOR TU-RELATED"/>
    <property type="match status" value="1"/>
</dbReference>
<protein>
    <recommendedName>
        <fullName evidence="3">Selenocysteine-specific translation elongation factor</fullName>
    </recommendedName>
</protein>
<gene>
    <name evidence="1" type="ORF">MetMK1DRAFT_00023770</name>
</gene>
<evidence type="ECO:0008006" key="3">
    <source>
        <dbReference type="Google" id="ProtNLM"/>
    </source>
</evidence>
<dbReference type="eggNOG" id="arCOG01564">
    <property type="taxonomic scope" value="Archaea"/>
</dbReference>
<accession>H2C730</accession>
<keyword evidence="2" id="KW-1185">Reference proteome</keyword>
<reference evidence="1 2" key="1">
    <citation type="submission" date="2012-01" db="EMBL/GenBank/DDBJ databases">
        <title>Improved High-Quality Draft sequence of Metallosphaera yellowstonensis MK1.</title>
        <authorList>
            <consortium name="US DOE Joint Genome Institute"/>
            <person name="Lucas S."/>
            <person name="Han J."/>
            <person name="Cheng J.-F."/>
            <person name="Goodwin L."/>
            <person name="Pitluck S."/>
            <person name="Peters L."/>
            <person name="Teshima H."/>
            <person name="Detter J.C."/>
            <person name="Han C."/>
            <person name="Tapia R."/>
            <person name="Land M."/>
            <person name="Hauser L."/>
            <person name="Kyrpides N."/>
            <person name="Kozubal M."/>
            <person name="Macur R.E."/>
            <person name="Jay Z."/>
            <person name="Inskeep W."/>
            <person name="Woyke T."/>
        </authorList>
    </citation>
    <scope>NUCLEOTIDE SEQUENCE [LARGE SCALE GENOMIC DNA]</scope>
    <source>
        <strain evidence="1 2">MK1</strain>
    </source>
</reference>
<organism evidence="1 2">
    <name type="scientific">Metallosphaera yellowstonensis MK1</name>
    <dbReference type="NCBI Taxonomy" id="671065"/>
    <lineage>
        <taxon>Archaea</taxon>
        <taxon>Thermoproteota</taxon>
        <taxon>Thermoprotei</taxon>
        <taxon>Sulfolobales</taxon>
        <taxon>Sulfolobaceae</taxon>
        <taxon>Metallosphaera</taxon>
    </lineage>
</organism>